<keyword evidence="5 7" id="KW-0040">ANK repeat</keyword>
<dbReference type="InterPro" id="IPR026961">
    <property type="entry name" value="PGG_dom"/>
</dbReference>
<feature type="compositionally biased region" description="Basic residues" evidence="8">
    <location>
        <begin position="544"/>
        <end position="554"/>
    </location>
</feature>
<dbReference type="OMA" id="LEYKMHI"/>
<evidence type="ECO:0000256" key="7">
    <source>
        <dbReference type="PROSITE-ProRule" id="PRU00023"/>
    </source>
</evidence>
<evidence type="ECO:0000256" key="5">
    <source>
        <dbReference type="ARBA" id="ARBA00023043"/>
    </source>
</evidence>
<name>A0A834YJ38_TETSI</name>
<keyword evidence="6 9" id="KW-0472">Membrane</keyword>
<proteinExistence type="predicted"/>
<comment type="subcellular location">
    <subcellularLocation>
        <location evidence="1">Membrane</location>
        <topology evidence="1">Multi-pass membrane protein</topology>
    </subcellularLocation>
</comment>
<evidence type="ECO:0000256" key="2">
    <source>
        <dbReference type="ARBA" id="ARBA00022692"/>
    </source>
</evidence>
<dbReference type="EMBL" id="JABCRI010000019">
    <property type="protein sequence ID" value="KAF8388945.1"/>
    <property type="molecule type" value="Genomic_DNA"/>
</dbReference>
<dbReference type="GO" id="GO:0005886">
    <property type="term" value="C:plasma membrane"/>
    <property type="evidence" value="ECO:0007669"/>
    <property type="project" value="TreeGrafter"/>
</dbReference>
<feature type="transmembrane region" description="Helical" evidence="9">
    <location>
        <begin position="505"/>
        <end position="533"/>
    </location>
</feature>
<dbReference type="Pfam" id="PF12796">
    <property type="entry name" value="Ank_2"/>
    <property type="match status" value="4"/>
</dbReference>
<dbReference type="InterPro" id="IPR002110">
    <property type="entry name" value="Ankyrin_rpt"/>
</dbReference>
<evidence type="ECO:0000313" key="11">
    <source>
        <dbReference type="EMBL" id="KAF8388945.1"/>
    </source>
</evidence>
<feature type="repeat" description="ANK" evidence="7">
    <location>
        <begin position="69"/>
        <end position="101"/>
    </location>
</feature>
<feature type="transmembrane region" description="Helical" evidence="9">
    <location>
        <begin position="399"/>
        <end position="416"/>
    </location>
</feature>
<reference evidence="11 12" key="1">
    <citation type="submission" date="2020-04" db="EMBL/GenBank/DDBJ databases">
        <title>Plant Genome Project.</title>
        <authorList>
            <person name="Zhang R.-G."/>
        </authorList>
    </citation>
    <scope>NUCLEOTIDE SEQUENCE [LARGE SCALE GENOMIC DNA]</scope>
    <source>
        <strain evidence="11">YNK0</strain>
        <tissue evidence="11">Leaf</tissue>
    </source>
</reference>
<dbReference type="Gene3D" id="1.25.40.20">
    <property type="entry name" value="Ankyrin repeat-containing domain"/>
    <property type="match status" value="1"/>
</dbReference>
<dbReference type="PROSITE" id="PS50088">
    <property type="entry name" value="ANK_REPEAT"/>
    <property type="match status" value="4"/>
</dbReference>
<dbReference type="PANTHER" id="PTHR24186">
    <property type="entry name" value="PROTEIN PHOSPHATASE 1 REGULATORY SUBUNIT"/>
    <property type="match status" value="1"/>
</dbReference>
<dbReference type="Pfam" id="PF13962">
    <property type="entry name" value="PGG"/>
    <property type="match status" value="1"/>
</dbReference>
<feature type="domain" description="PGG" evidence="10">
    <location>
        <begin position="391"/>
        <end position="497"/>
    </location>
</feature>
<dbReference type="SUPFAM" id="SSF48403">
    <property type="entry name" value="Ankyrin repeat"/>
    <property type="match status" value="2"/>
</dbReference>
<accession>A0A834YJ38</accession>
<evidence type="ECO:0000256" key="4">
    <source>
        <dbReference type="ARBA" id="ARBA00022989"/>
    </source>
</evidence>
<protein>
    <recommendedName>
        <fullName evidence="10">PGG domain-containing protein</fullName>
    </recommendedName>
</protein>
<dbReference type="OrthoDB" id="20872at2759"/>
<keyword evidence="2 9" id="KW-0812">Transmembrane</keyword>
<feature type="repeat" description="ANK" evidence="7">
    <location>
        <begin position="238"/>
        <end position="260"/>
    </location>
</feature>
<feature type="transmembrane region" description="Helical" evidence="9">
    <location>
        <begin position="479"/>
        <end position="499"/>
    </location>
</feature>
<keyword evidence="4 9" id="KW-1133">Transmembrane helix</keyword>
<evidence type="ECO:0000256" key="9">
    <source>
        <dbReference type="SAM" id="Phobius"/>
    </source>
</evidence>
<evidence type="ECO:0000256" key="8">
    <source>
        <dbReference type="SAM" id="MobiDB-lite"/>
    </source>
</evidence>
<gene>
    <name evidence="11" type="ORF">HHK36_025628</name>
</gene>
<dbReference type="InterPro" id="IPR036770">
    <property type="entry name" value="Ankyrin_rpt-contain_sf"/>
</dbReference>
<feature type="repeat" description="ANK" evidence="7">
    <location>
        <begin position="170"/>
        <end position="202"/>
    </location>
</feature>
<evidence type="ECO:0000313" key="12">
    <source>
        <dbReference type="Proteomes" id="UP000655225"/>
    </source>
</evidence>
<keyword evidence="12" id="KW-1185">Reference proteome</keyword>
<feature type="region of interest" description="Disordered" evidence="8">
    <location>
        <begin position="542"/>
        <end position="581"/>
    </location>
</feature>
<dbReference type="Proteomes" id="UP000655225">
    <property type="component" value="Unassembled WGS sequence"/>
</dbReference>
<evidence type="ECO:0000256" key="3">
    <source>
        <dbReference type="ARBA" id="ARBA00022737"/>
    </source>
</evidence>
<dbReference type="PANTHER" id="PTHR24186:SF37">
    <property type="entry name" value="PGG DOMAIN-CONTAINING PROTEIN"/>
    <property type="match status" value="1"/>
</dbReference>
<sequence length="581" mass="64189">MDRRLHEAALRGDVPAFLDLVREDGNIVGQKIAGSLNTVLHLAAKFGHLELASEIVQLSPKMVSAENGRMETPLYEACLEGHVDIVMLLLEKDPSVAYKVNLHNESAMLVACARGQFIVVKHLLSYPRLLMLEDNQLTTPLHAAVFAGHTDIVKEILAARPDFMWKRDFQGCSPLHLACNKGHLEITRELLRLDPDLSSLQDNDTRTPLHWAAMKGHVSILDEILSTSLDSAYMLTKQGETVLHLAVKNNQYDAIKYLVETLNITKLVNMPDNDGNTILHLGTAGKLITMVTYLVNKTSIDVNAVNNAGFTALDVVEYDVSNSKAPQLRLTLQEAGCKRCNQLPLGSPKIQRIRVQRNPNDPYPGSMKIIMSSPTNSHRKCREKQHELHQQGLRNARNTIIVLAVLIATVTFGAGISPPGGVNQETGKAIMGREIAFKFFTVCNTSAFFFSLGIVIVLVSIIPFQRKSMMKILVATHKVMWVSVSFMAAGYIAAMWLIIPPGKGTRWLLVAIVSIGGGCLTIIFGGLGVMLAGHRLRKLEWKREKGKKKKRSPKTGHERKSSHESINSDLESAEGNGFHPF</sequence>
<evidence type="ECO:0000259" key="10">
    <source>
        <dbReference type="Pfam" id="PF13962"/>
    </source>
</evidence>
<evidence type="ECO:0000256" key="1">
    <source>
        <dbReference type="ARBA" id="ARBA00004141"/>
    </source>
</evidence>
<evidence type="ECO:0000256" key="6">
    <source>
        <dbReference type="ARBA" id="ARBA00023136"/>
    </source>
</evidence>
<dbReference type="AlphaFoldDB" id="A0A834YJ38"/>
<feature type="transmembrane region" description="Helical" evidence="9">
    <location>
        <begin position="436"/>
        <end position="459"/>
    </location>
</feature>
<feature type="repeat" description="ANK" evidence="7">
    <location>
        <begin position="204"/>
        <end position="230"/>
    </location>
</feature>
<comment type="caution">
    <text evidence="11">The sequence shown here is derived from an EMBL/GenBank/DDBJ whole genome shotgun (WGS) entry which is preliminary data.</text>
</comment>
<dbReference type="SMART" id="SM00248">
    <property type="entry name" value="ANK"/>
    <property type="match status" value="8"/>
</dbReference>
<organism evidence="11 12">
    <name type="scientific">Tetracentron sinense</name>
    <name type="common">Spur-leaf</name>
    <dbReference type="NCBI Taxonomy" id="13715"/>
    <lineage>
        <taxon>Eukaryota</taxon>
        <taxon>Viridiplantae</taxon>
        <taxon>Streptophyta</taxon>
        <taxon>Embryophyta</taxon>
        <taxon>Tracheophyta</taxon>
        <taxon>Spermatophyta</taxon>
        <taxon>Magnoliopsida</taxon>
        <taxon>Trochodendrales</taxon>
        <taxon>Trochodendraceae</taxon>
        <taxon>Tetracentron</taxon>
    </lineage>
</organism>
<keyword evidence="3" id="KW-0677">Repeat</keyword>
<dbReference type="PROSITE" id="PS50297">
    <property type="entry name" value="ANK_REP_REGION"/>
    <property type="match status" value="3"/>
</dbReference>